<feature type="domain" description="Beta-galactosidase jelly roll" evidence="5">
    <location>
        <begin position="277"/>
        <end position="348"/>
    </location>
</feature>
<dbReference type="RefSeq" id="WP_386758276.1">
    <property type="nucleotide sequence ID" value="NZ_JBHRXK010000002.1"/>
</dbReference>
<evidence type="ECO:0000256" key="2">
    <source>
        <dbReference type="ARBA" id="ARBA00023295"/>
    </source>
</evidence>
<reference evidence="7" key="1">
    <citation type="journal article" date="2019" name="Int. J. Syst. Evol. Microbiol.">
        <title>The Global Catalogue of Microorganisms (GCM) 10K type strain sequencing project: providing services to taxonomists for standard genome sequencing and annotation.</title>
        <authorList>
            <consortium name="The Broad Institute Genomics Platform"/>
            <consortium name="The Broad Institute Genome Sequencing Center for Infectious Disease"/>
            <person name="Wu L."/>
            <person name="Ma J."/>
        </authorList>
    </citation>
    <scope>NUCLEOTIDE SEQUENCE [LARGE SCALE GENOMIC DNA]</scope>
    <source>
        <strain evidence="7">KCTC 42875</strain>
    </source>
</reference>
<gene>
    <name evidence="6" type="ORF">ACFOLC_05775</name>
</gene>
<proteinExistence type="predicted"/>
<evidence type="ECO:0000313" key="7">
    <source>
        <dbReference type="Proteomes" id="UP001595740"/>
    </source>
</evidence>
<keyword evidence="7" id="KW-1185">Reference proteome</keyword>
<accession>A0ABV7RLJ6</accession>
<dbReference type="SUPFAM" id="SSF49785">
    <property type="entry name" value="Galactose-binding domain-like"/>
    <property type="match status" value="1"/>
</dbReference>
<dbReference type="EMBL" id="JBHRXK010000002">
    <property type="protein sequence ID" value="MFC3550521.1"/>
    <property type="molecule type" value="Genomic_DNA"/>
</dbReference>
<protein>
    <submittedName>
        <fullName evidence="6">Sialate O-acetylesterase</fullName>
    </submittedName>
</protein>
<dbReference type="PANTHER" id="PTHR22901:SF0">
    <property type="entry name" value="SIALATE O-ACETYLESTERASE"/>
    <property type="match status" value="1"/>
</dbReference>
<keyword evidence="1" id="KW-0378">Hydrolase</keyword>
<sequence>MTGKGIAFGVALMFSSPSFAALDLPLMFSDGAIVQRDKPLPVWGWATPGAKVKVGFDGKTAKATAGQDGRWQVQLPAHRAGGPYTLTVTGDGETRSVSDVLVGDVWLASGQSNMEWPLLQTDGAQAEIARANDTSIRHFKVPKSWADKPETHLAGGSWKAASPQTAGDFSAVAYYFAKDLRAATGVPVGIIDSSWGGSAIEAWMGLPMLGLDKPALDAKLRAKIDADAKVEAGTRAKIARWPNDANADFSAAKLDERDWAAVKVPSIWELQGYPGMDGVAWYRTTFKLSASEAKAGISLGLGQIDDDDETWVNGQRVGGLRQAWNIPREYAVPAAALHAGRNTIAVRVVDESGGGGIGGSATQLYVQINGGARRALTDEWKFRSSDADITLRDEKNQLDTLLYNKMIHPLQPYPLRGVIWYQGESNASDTGATRYRDQFKAMIEGWRGDWHAPKLPFLWVQLANWVSGSDQRDASGVVSASPWATLRESQSAALSLPATAQAVIVDVGDPDDIHPRDKGTVGHRLALGARHVAYGKTQVYSGPVYRGIDIDGDRAILRFDTQGSVVAVRGGGRQARGFELAGADRRWYRATAEVVGDTVVVRSDAVAQPAAARYAWSDNPAEADLVNAEGLPASPFRTQAW</sequence>
<dbReference type="Gene3D" id="3.40.50.1110">
    <property type="entry name" value="SGNH hydrolase"/>
    <property type="match status" value="2"/>
</dbReference>
<evidence type="ECO:0000256" key="3">
    <source>
        <dbReference type="SAM" id="SignalP"/>
    </source>
</evidence>
<evidence type="ECO:0000256" key="1">
    <source>
        <dbReference type="ARBA" id="ARBA00022801"/>
    </source>
</evidence>
<dbReference type="Proteomes" id="UP001595740">
    <property type="component" value="Unassembled WGS sequence"/>
</dbReference>
<dbReference type="Pfam" id="PF03629">
    <property type="entry name" value="SASA"/>
    <property type="match status" value="2"/>
</dbReference>
<dbReference type="SUPFAM" id="SSF52266">
    <property type="entry name" value="SGNH hydrolase"/>
    <property type="match status" value="1"/>
</dbReference>
<feature type="signal peptide" evidence="3">
    <location>
        <begin position="1"/>
        <end position="20"/>
    </location>
</feature>
<keyword evidence="2" id="KW-0326">Glycosidase</keyword>
<dbReference type="InterPro" id="IPR036514">
    <property type="entry name" value="SGNH_hydro_sf"/>
</dbReference>
<dbReference type="InterPro" id="IPR025300">
    <property type="entry name" value="BetaGal_jelly_roll_dom"/>
</dbReference>
<keyword evidence="3" id="KW-0732">Signal</keyword>
<comment type="caution">
    <text evidence="6">The sequence shown here is derived from an EMBL/GenBank/DDBJ whole genome shotgun (WGS) entry which is preliminary data.</text>
</comment>
<feature type="chain" id="PRO_5047067044" evidence="3">
    <location>
        <begin position="21"/>
        <end position="641"/>
    </location>
</feature>
<organism evidence="6 7">
    <name type="scientific">Lysobacter cavernae</name>
    <dbReference type="NCBI Taxonomy" id="1685901"/>
    <lineage>
        <taxon>Bacteria</taxon>
        <taxon>Pseudomonadati</taxon>
        <taxon>Pseudomonadota</taxon>
        <taxon>Gammaproteobacteria</taxon>
        <taxon>Lysobacterales</taxon>
        <taxon>Lysobacteraceae</taxon>
        <taxon>Lysobacter</taxon>
    </lineage>
</organism>
<dbReference type="PANTHER" id="PTHR22901">
    <property type="entry name" value="SIALATE O-ACETYLESTERASE"/>
    <property type="match status" value="1"/>
</dbReference>
<evidence type="ECO:0000259" key="5">
    <source>
        <dbReference type="Pfam" id="PF13364"/>
    </source>
</evidence>
<name>A0ABV7RLJ6_9GAMM</name>
<dbReference type="InterPro" id="IPR008979">
    <property type="entry name" value="Galactose-bd-like_sf"/>
</dbReference>
<feature type="domain" description="Sialate O-acetylesterase" evidence="4">
    <location>
        <begin position="103"/>
        <end position="204"/>
    </location>
</feature>
<dbReference type="InterPro" id="IPR013783">
    <property type="entry name" value="Ig-like_fold"/>
</dbReference>
<feature type="domain" description="Sialate O-acetylesterase" evidence="4">
    <location>
        <begin position="401"/>
        <end position="502"/>
    </location>
</feature>
<evidence type="ECO:0000259" key="4">
    <source>
        <dbReference type="Pfam" id="PF03629"/>
    </source>
</evidence>
<evidence type="ECO:0000313" key="6">
    <source>
        <dbReference type="EMBL" id="MFC3550521.1"/>
    </source>
</evidence>
<dbReference type="InterPro" id="IPR005181">
    <property type="entry name" value="SASA"/>
</dbReference>
<dbReference type="InterPro" id="IPR039329">
    <property type="entry name" value="SIAE"/>
</dbReference>
<dbReference type="Pfam" id="PF13364">
    <property type="entry name" value="BetaGal_ABD2"/>
    <property type="match status" value="1"/>
</dbReference>
<dbReference type="Gene3D" id="2.60.40.10">
    <property type="entry name" value="Immunoglobulins"/>
    <property type="match status" value="1"/>
</dbReference>